<sequence length="375" mass="38737">MNIQALEIDSRATPHISVGYPKGIATNGSSSTSNVVDLALSVPPQPPRNISLFSSNELFGEPGIYPEGSAMQPASGGRLSEGKSRDALAGITGSEGLALFDNPDLCARCPDAGPRAALVMLSSTIAAPLVEGFLNEHTPVSSIAVGVTRSPGRVVGPIEGGADDIRVVNDRYRAEHPALMASSIAHDLLWNVHGAGQFEEATLHMVVALVHLQLVVLCPSIAHTGTELARRQNSLAISLLNSRNPDESTIRVIASNGTGTIPGGAPTMQSIDFWSIPFVGGDPAPSPIPNLLPPVLGLATGAKTDLASSGNYDQSLGQELSIHGLGGALAPTQQLRAMVGLGLLDENRIAAATGISAAEVSLFFGLDDVLGCFVK</sequence>
<dbReference type="EMBL" id="CAFBNJ010000008">
    <property type="protein sequence ID" value="CAB4942146.1"/>
    <property type="molecule type" value="Genomic_DNA"/>
</dbReference>
<dbReference type="EMBL" id="CAESAL010000007">
    <property type="protein sequence ID" value="CAB4332756.1"/>
    <property type="molecule type" value="Genomic_DNA"/>
</dbReference>
<evidence type="ECO:0000313" key="5">
    <source>
        <dbReference type="EMBL" id="CAB4696553.1"/>
    </source>
</evidence>
<dbReference type="EMBL" id="CAEZXY010000006">
    <property type="protein sequence ID" value="CAB4696553.1"/>
    <property type="molecule type" value="Genomic_DNA"/>
</dbReference>
<evidence type="ECO:0000313" key="8">
    <source>
        <dbReference type="EMBL" id="CAB4942146.1"/>
    </source>
</evidence>
<dbReference type="EMBL" id="CAFAAM010000075">
    <property type="protein sequence ID" value="CAB4802876.1"/>
    <property type="molecule type" value="Genomic_DNA"/>
</dbReference>
<dbReference type="EMBL" id="CAFAAD010000001">
    <property type="protein sequence ID" value="CAB4779945.1"/>
    <property type="molecule type" value="Genomic_DNA"/>
</dbReference>
<evidence type="ECO:0000313" key="7">
    <source>
        <dbReference type="EMBL" id="CAB4802876.1"/>
    </source>
</evidence>
<evidence type="ECO:0000313" key="4">
    <source>
        <dbReference type="EMBL" id="CAB4617656.1"/>
    </source>
</evidence>
<dbReference type="EMBL" id="CAFBOK010000007">
    <property type="protein sequence ID" value="CAB4971376.1"/>
    <property type="molecule type" value="Genomic_DNA"/>
</dbReference>
<dbReference type="AlphaFoldDB" id="A0A6J5YTA7"/>
<protein>
    <submittedName>
        <fullName evidence="1">Unannotated protein</fullName>
    </submittedName>
</protein>
<dbReference type="EMBL" id="CAEZTY010000002">
    <property type="protein sequence ID" value="CAB4575326.1"/>
    <property type="molecule type" value="Genomic_DNA"/>
</dbReference>
<evidence type="ECO:0000313" key="1">
    <source>
        <dbReference type="EMBL" id="CAB4332756.1"/>
    </source>
</evidence>
<evidence type="ECO:0000313" key="2">
    <source>
        <dbReference type="EMBL" id="CAB4371321.1"/>
    </source>
</evidence>
<dbReference type="EMBL" id="CAFBRD010000004">
    <property type="protein sequence ID" value="CAB5073378.1"/>
    <property type="molecule type" value="Genomic_DNA"/>
</dbReference>
<accession>A0A6J5YTA7</accession>
<reference evidence="1" key="1">
    <citation type="submission" date="2020-05" db="EMBL/GenBank/DDBJ databases">
        <authorList>
            <person name="Chiriac C."/>
            <person name="Salcher M."/>
            <person name="Ghai R."/>
            <person name="Kavagutti S V."/>
        </authorList>
    </citation>
    <scope>NUCLEOTIDE SEQUENCE</scope>
</reference>
<name>A0A6J5YTA7_9ZZZZ</name>
<evidence type="ECO:0000313" key="6">
    <source>
        <dbReference type="EMBL" id="CAB4779945.1"/>
    </source>
</evidence>
<evidence type="ECO:0000313" key="3">
    <source>
        <dbReference type="EMBL" id="CAB4575326.1"/>
    </source>
</evidence>
<dbReference type="EMBL" id="CAEZVC010000019">
    <property type="protein sequence ID" value="CAB4617656.1"/>
    <property type="molecule type" value="Genomic_DNA"/>
</dbReference>
<evidence type="ECO:0000313" key="9">
    <source>
        <dbReference type="EMBL" id="CAB4971376.1"/>
    </source>
</evidence>
<proteinExistence type="predicted"/>
<dbReference type="EMBL" id="CAEUNJ010000026">
    <property type="protein sequence ID" value="CAB4371321.1"/>
    <property type="molecule type" value="Genomic_DNA"/>
</dbReference>
<organism evidence="1">
    <name type="scientific">freshwater metagenome</name>
    <dbReference type="NCBI Taxonomy" id="449393"/>
    <lineage>
        <taxon>unclassified sequences</taxon>
        <taxon>metagenomes</taxon>
        <taxon>ecological metagenomes</taxon>
    </lineage>
</organism>
<evidence type="ECO:0000313" key="10">
    <source>
        <dbReference type="EMBL" id="CAB5073378.1"/>
    </source>
</evidence>
<gene>
    <name evidence="3" type="ORF">UFOPK1762_00134</name>
    <name evidence="4" type="ORF">UFOPK1906_00495</name>
    <name evidence="5" type="ORF">UFOPK2624_00283</name>
    <name evidence="6" type="ORF">UFOPK2969_00007</name>
    <name evidence="7" type="ORF">UFOPK3010_00692</name>
    <name evidence="1" type="ORF">UFOPK3331_00334</name>
    <name evidence="8" type="ORF">UFOPK3785_00276</name>
    <name evidence="9" type="ORF">UFOPK3927_00119</name>
    <name evidence="2" type="ORF">UFOPK4201_00749</name>
    <name evidence="10" type="ORF">UFOPK4371_00159</name>
</gene>